<evidence type="ECO:0000313" key="1">
    <source>
        <dbReference type="EMBL" id="TGX98661.1"/>
    </source>
</evidence>
<reference evidence="1" key="1">
    <citation type="submission" date="2019-04" db="EMBL/GenBank/DDBJ databases">
        <title>Microbes associate with the intestines of laboratory mice.</title>
        <authorList>
            <person name="Navarre W."/>
            <person name="Wong E."/>
            <person name="Huang K."/>
            <person name="Tropini C."/>
            <person name="Ng K."/>
            <person name="Yu B."/>
        </authorList>
    </citation>
    <scope>NUCLEOTIDE SEQUENCE</scope>
    <source>
        <strain evidence="1">NM72_1-8</strain>
    </source>
</reference>
<comment type="caution">
    <text evidence="1">The sequence shown here is derived from an EMBL/GenBank/DDBJ whole genome shotgun (WGS) entry which is preliminary data.</text>
</comment>
<accession>A0AC61QZP1</accession>
<organism evidence="1 2">
    <name type="scientific">Hominisplanchenecus murintestinalis</name>
    <dbReference type="NCBI Taxonomy" id="2941517"/>
    <lineage>
        <taxon>Bacteria</taxon>
        <taxon>Bacillati</taxon>
        <taxon>Bacillota</taxon>
        <taxon>Clostridia</taxon>
        <taxon>Lachnospirales</taxon>
        <taxon>Lachnospiraceae</taxon>
        <taxon>Hominisplanchenecus</taxon>
    </lineage>
</organism>
<sequence length="459" mass="52578">MEEKVFGYIRKHQMIQEGDCVVAGISGGADSVCLLFLLEALRERLGFSLEAVHVEHGIRGEESLSDAGFAEQLCRQRGITFHLYSCDVPKRAAKEKLSMEEAARKCRYEAFEAICAGKQQAKIAVAHNRDDQAETILWNLARGSGLRGMCGIRPVNGKVIRPLLEISREEIERYLQERGQGFCTDSTNLSDNYTRNRLRRNILPELEESVNRQSRMHIAQAGERIRRAQEYLEGLAARRAGELSEYCGEELRVLAKDFCREEEVMQEYMLRIWLDRPGAGMKDVGAVHLEEIKRLAAGQPGRRIELPGGRCVRRTGPYLAFGMEEASEERREETPLAVPGESRWGKYLIITSLEPNKNQNIPEKKYTKWLDYDTIKNTIQLRSRKSGDYFTADGGHRKLKKYFIDEKVLREDRNKVLLLAEGSHILWVVGFRISEVCKVTEHTKTILKIHIMEEEDYGR</sequence>
<protein>
    <submittedName>
        <fullName evidence="1">tRNA lysidine(34) synthetase TilS</fullName>
    </submittedName>
</protein>
<evidence type="ECO:0000313" key="2">
    <source>
        <dbReference type="Proteomes" id="UP000307720"/>
    </source>
</evidence>
<keyword evidence="2" id="KW-1185">Reference proteome</keyword>
<dbReference type="EMBL" id="SRZB01000015">
    <property type="protein sequence ID" value="TGX98661.1"/>
    <property type="molecule type" value="Genomic_DNA"/>
</dbReference>
<name>A0AC61QZP1_9FIRM</name>
<proteinExistence type="predicted"/>
<gene>
    <name evidence="1" type="primary">tilS</name>
    <name evidence="1" type="ORF">E5357_08305</name>
</gene>
<dbReference type="Proteomes" id="UP000307720">
    <property type="component" value="Unassembled WGS sequence"/>
</dbReference>